<dbReference type="EMBL" id="FOHS01000005">
    <property type="protein sequence ID" value="SET99653.1"/>
    <property type="molecule type" value="Genomic_DNA"/>
</dbReference>
<gene>
    <name evidence="1" type="ORF">SAMN04487998_3459</name>
</gene>
<proteinExistence type="predicted"/>
<evidence type="ECO:0000313" key="1">
    <source>
        <dbReference type="EMBL" id="SET99653.1"/>
    </source>
</evidence>
<keyword evidence="2" id="KW-1185">Reference proteome</keyword>
<name>A0A1I0IRA6_9BACT</name>
<reference evidence="2" key="1">
    <citation type="submission" date="2016-10" db="EMBL/GenBank/DDBJ databases">
        <authorList>
            <person name="Varghese N."/>
            <person name="Submissions S."/>
        </authorList>
    </citation>
    <scope>NUCLEOTIDE SEQUENCE [LARGE SCALE GENOMIC DNA]</scope>
    <source>
        <strain evidence="2">DSM 15310</strain>
    </source>
</reference>
<dbReference type="Proteomes" id="UP000198697">
    <property type="component" value="Unassembled WGS sequence"/>
</dbReference>
<sequence length="115" mass="13600">MNQKDVTRADVIKAYDIIDAMQQHTKEVMYLAPVRDRMITRIELYYRLKPSNTLVDFQYKELHLNTAFQWLIGEDITFVGFAHSNSVLSCWLRDLEESFGTRRELMLNVLLEVLD</sequence>
<dbReference type="STRING" id="82805.SAMN04487998_3459"/>
<accession>A0A1I0IRA6</accession>
<organism evidence="1 2">
    <name type="scientific">Hymenobacter actinosclerus</name>
    <dbReference type="NCBI Taxonomy" id="82805"/>
    <lineage>
        <taxon>Bacteria</taxon>
        <taxon>Pseudomonadati</taxon>
        <taxon>Bacteroidota</taxon>
        <taxon>Cytophagia</taxon>
        <taxon>Cytophagales</taxon>
        <taxon>Hymenobacteraceae</taxon>
        <taxon>Hymenobacter</taxon>
    </lineage>
</organism>
<dbReference type="AlphaFoldDB" id="A0A1I0IRA6"/>
<protein>
    <submittedName>
        <fullName evidence="1">Uncharacterized protein</fullName>
    </submittedName>
</protein>
<evidence type="ECO:0000313" key="2">
    <source>
        <dbReference type="Proteomes" id="UP000198697"/>
    </source>
</evidence>
<dbReference type="RefSeq" id="WP_092773880.1">
    <property type="nucleotide sequence ID" value="NZ_FOHS01000005.1"/>
</dbReference>